<dbReference type="Pfam" id="PF03649">
    <property type="entry name" value="UPF0014"/>
    <property type="match status" value="1"/>
</dbReference>
<evidence type="ECO:0000256" key="4">
    <source>
        <dbReference type="ARBA" id="ARBA00022989"/>
    </source>
</evidence>
<feature type="transmembrane region" description="Helical" evidence="6">
    <location>
        <begin position="22"/>
        <end position="40"/>
    </location>
</feature>
<dbReference type="AlphaFoldDB" id="K6WY59"/>
<dbReference type="PANTHER" id="PTHR30028">
    <property type="entry name" value="UPF0014 INNER MEMBRANE PROTEIN YBBM-RELATED"/>
    <property type="match status" value="1"/>
</dbReference>
<proteinExistence type="inferred from homology"/>
<feature type="transmembrane region" description="Helical" evidence="6">
    <location>
        <begin position="76"/>
        <end position="93"/>
    </location>
</feature>
<feature type="transmembrane region" description="Helical" evidence="6">
    <location>
        <begin position="202"/>
        <end position="220"/>
    </location>
</feature>
<keyword evidence="4 6" id="KW-1133">Transmembrane helix</keyword>
<dbReference type="RefSeq" id="WP_006593574.1">
    <property type="nucleotide sequence ID" value="NZ_BAHD01000055.1"/>
</dbReference>
<evidence type="ECO:0000256" key="5">
    <source>
        <dbReference type="ARBA" id="ARBA00023136"/>
    </source>
</evidence>
<dbReference type="InterPro" id="IPR005226">
    <property type="entry name" value="UPF0014_fam"/>
</dbReference>
<accession>K6WY59</accession>
<evidence type="ECO:0000256" key="1">
    <source>
        <dbReference type="ARBA" id="ARBA00004141"/>
    </source>
</evidence>
<dbReference type="STRING" id="1184609.KILIM_055_00100"/>
<comment type="caution">
    <text evidence="7">The sequence shown here is derived from an EMBL/GenBank/DDBJ whole genome shotgun (WGS) entry which is preliminary data.</text>
</comment>
<keyword evidence="3 6" id="KW-0812">Transmembrane</keyword>
<gene>
    <name evidence="7" type="ORF">KILIM_055_00100</name>
</gene>
<evidence type="ECO:0000256" key="3">
    <source>
        <dbReference type="ARBA" id="ARBA00022692"/>
    </source>
</evidence>
<dbReference type="eggNOG" id="COG0390">
    <property type="taxonomic scope" value="Bacteria"/>
</dbReference>
<feature type="transmembrane region" description="Helical" evidence="6">
    <location>
        <begin position="133"/>
        <end position="153"/>
    </location>
</feature>
<comment type="similarity">
    <text evidence="2">Belongs to the UPF0014 family.</text>
</comment>
<name>K6WY59_9MICO</name>
<feature type="transmembrane region" description="Helical" evidence="6">
    <location>
        <begin position="105"/>
        <end position="127"/>
    </location>
</feature>
<dbReference type="GO" id="GO:0005886">
    <property type="term" value="C:plasma membrane"/>
    <property type="evidence" value="ECO:0007669"/>
    <property type="project" value="TreeGrafter"/>
</dbReference>
<comment type="subcellular location">
    <subcellularLocation>
        <location evidence="1">Membrane</location>
        <topology evidence="1">Multi-pass membrane protein</topology>
    </subcellularLocation>
</comment>
<evidence type="ECO:0000313" key="8">
    <source>
        <dbReference type="Proteomes" id="UP000008366"/>
    </source>
</evidence>
<dbReference type="PANTHER" id="PTHR30028:SF0">
    <property type="entry name" value="PROTEIN ALUMINUM SENSITIVE 3"/>
    <property type="match status" value="1"/>
</dbReference>
<keyword evidence="5 6" id="KW-0472">Membrane</keyword>
<protein>
    <recommendedName>
        <fullName evidence="9">ABC transporter permease protein</fullName>
    </recommendedName>
</protein>
<sequence length="261" mass="26496">MLVTSTVGSSPSLIELATAWDVVRLVAVVAAFAVLAAVIRRAARLGDGRAELVAVARATLQLAAVGVVIAVVLGSWPATLAFVVVMVGVAAWTSSGRMAATRRWWALLPIAAGALPVTAALLITGLLPAQPIALVPTAGILIGNAMTATTLGGRRSLDALTERRGEFEAGLSIGLLPRDAALLVARDAARLALVPGLDQTRTVGLVTLPGAFVGALLGGATPLEAAALQLVVLAGILLSQSISVALVLELVVRGRVRPLPC</sequence>
<feature type="transmembrane region" description="Helical" evidence="6">
    <location>
        <begin position="52"/>
        <end position="70"/>
    </location>
</feature>
<keyword evidence="8" id="KW-1185">Reference proteome</keyword>
<organism evidence="7 8">
    <name type="scientific">Kineosphaera limosa NBRC 100340</name>
    <dbReference type="NCBI Taxonomy" id="1184609"/>
    <lineage>
        <taxon>Bacteria</taxon>
        <taxon>Bacillati</taxon>
        <taxon>Actinomycetota</taxon>
        <taxon>Actinomycetes</taxon>
        <taxon>Micrococcales</taxon>
        <taxon>Dermatophilaceae</taxon>
        <taxon>Kineosphaera</taxon>
    </lineage>
</organism>
<evidence type="ECO:0008006" key="9">
    <source>
        <dbReference type="Google" id="ProtNLM"/>
    </source>
</evidence>
<evidence type="ECO:0000256" key="2">
    <source>
        <dbReference type="ARBA" id="ARBA00005268"/>
    </source>
</evidence>
<evidence type="ECO:0000256" key="6">
    <source>
        <dbReference type="SAM" id="Phobius"/>
    </source>
</evidence>
<feature type="transmembrane region" description="Helical" evidence="6">
    <location>
        <begin position="226"/>
        <end position="248"/>
    </location>
</feature>
<evidence type="ECO:0000313" key="7">
    <source>
        <dbReference type="EMBL" id="GAB97042.1"/>
    </source>
</evidence>
<dbReference type="Proteomes" id="UP000008366">
    <property type="component" value="Unassembled WGS sequence"/>
</dbReference>
<reference evidence="7 8" key="1">
    <citation type="submission" date="2012-08" db="EMBL/GenBank/DDBJ databases">
        <title>Whole genome shotgun sequence of Kineosphaera limosa NBRC 100340.</title>
        <authorList>
            <person name="Yoshida I."/>
            <person name="Isaki S."/>
            <person name="Hosoyama A."/>
            <person name="Tsuchikane K."/>
            <person name="Katsumata H."/>
            <person name="Ando Y."/>
            <person name="Ohji S."/>
            <person name="Hamada M."/>
            <person name="Tamura T."/>
            <person name="Yamazoe A."/>
            <person name="Yamazaki S."/>
            <person name="Fujita N."/>
        </authorList>
    </citation>
    <scope>NUCLEOTIDE SEQUENCE [LARGE SCALE GENOMIC DNA]</scope>
    <source>
        <strain evidence="7 8">NBRC 100340</strain>
    </source>
</reference>
<dbReference type="EMBL" id="BAHD01000055">
    <property type="protein sequence ID" value="GAB97042.1"/>
    <property type="molecule type" value="Genomic_DNA"/>
</dbReference>